<feature type="domain" description="EamA" evidence="2">
    <location>
        <begin position="15"/>
        <end position="145"/>
    </location>
</feature>
<keyword evidence="1" id="KW-1133">Transmembrane helix</keyword>
<feature type="transmembrane region" description="Helical" evidence="1">
    <location>
        <begin position="249"/>
        <end position="269"/>
    </location>
</feature>
<organism evidence="3 4">
    <name type="scientific">Trinickia dabaoshanensis</name>
    <dbReference type="NCBI Taxonomy" id="564714"/>
    <lineage>
        <taxon>Bacteria</taxon>
        <taxon>Pseudomonadati</taxon>
        <taxon>Pseudomonadota</taxon>
        <taxon>Betaproteobacteria</taxon>
        <taxon>Burkholderiales</taxon>
        <taxon>Burkholderiaceae</taxon>
        <taxon>Trinickia</taxon>
    </lineage>
</organism>
<feature type="transmembrane region" description="Helical" evidence="1">
    <location>
        <begin position="44"/>
        <end position="61"/>
    </location>
</feature>
<dbReference type="InterPro" id="IPR037185">
    <property type="entry name" value="EmrE-like"/>
</dbReference>
<dbReference type="Pfam" id="PF00892">
    <property type="entry name" value="EamA"/>
    <property type="match status" value="2"/>
</dbReference>
<dbReference type="EMBL" id="PNYA01000012">
    <property type="protein sequence ID" value="PMS19023.1"/>
    <property type="molecule type" value="Genomic_DNA"/>
</dbReference>
<feature type="transmembrane region" description="Helical" evidence="1">
    <location>
        <begin position="190"/>
        <end position="207"/>
    </location>
</feature>
<evidence type="ECO:0000313" key="4">
    <source>
        <dbReference type="Proteomes" id="UP000235616"/>
    </source>
</evidence>
<feature type="transmembrane region" description="Helical" evidence="1">
    <location>
        <begin position="101"/>
        <end position="123"/>
    </location>
</feature>
<feature type="transmembrane region" description="Helical" evidence="1">
    <location>
        <begin position="275"/>
        <end position="295"/>
    </location>
</feature>
<comment type="caution">
    <text evidence="3">The sequence shown here is derived from an EMBL/GenBank/DDBJ whole genome shotgun (WGS) entry which is preliminary data.</text>
</comment>
<keyword evidence="1" id="KW-0812">Transmembrane</keyword>
<sequence length="310" mass="32976">MPTATSAARASARQGLIGFSAAAALMGTMGVFVDKAGLDPVTTVFYRCVFGLATLAVYCAWKGYFRSQRYSRRLVGLALLSGLLMVAQWVFFFAALQRVGIGVATVVFHVQPFWVVLLGAVIFREEIGATRFAWIVAAFAGLAMAAGIGWSTLSANRAYLTGIGFTLIASVLYAGVTLIAKALGGLRPHLLTMIQCAVGVATLPWLTPAAALGQVSLSQYGWLAGLGILHTGLSYALIYGAVPKLRLPVIAVLQFIYPLTAVLVDWLVYGRTLAPLQMFGVALIVVASLGVTLGWRVDGGMLRRIARKFA</sequence>
<feature type="transmembrane region" description="Helical" evidence="1">
    <location>
        <begin position="12"/>
        <end position="32"/>
    </location>
</feature>
<dbReference type="SUPFAM" id="SSF103481">
    <property type="entry name" value="Multidrug resistance efflux transporter EmrE"/>
    <property type="match status" value="2"/>
</dbReference>
<feature type="transmembrane region" description="Helical" evidence="1">
    <location>
        <begin position="159"/>
        <end position="183"/>
    </location>
</feature>
<dbReference type="PANTHER" id="PTHR22911">
    <property type="entry name" value="ACYL-MALONYL CONDENSING ENZYME-RELATED"/>
    <property type="match status" value="1"/>
</dbReference>
<keyword evidence="4" id="KW-1185">Reference proteome</keyword>
<protein>
    <submittedName>
        <fullName evidence="3">EamA family transporter</fullName>
    </submittedName>
</protein>
<name>A0A2N7VPD4_9BURK</name>
<dbReference type="InterPro" id="IPR000620">
    <property type="entry name" value="EamA_dom"/>
</dbReference>
<dbReference type="OrthoDB" id="9814238at2"/>
<feature type="transmembrane region" description="Helical" evidence="1">
    <location>
        <begin position="73"/>
        <end position="95"/>
    </location>
</feature>
<evidence type="ECO:0000256" key="1">
    <source>
        <dbReference type="SAM" id="Phobius"/>
    </source>
</evidence>
<feature type="domain" description="EamA" evidence="2">
    <location>
        <begin position="161"/>
        <end position="292"/>
    </location>
</feature>
<evidence type="ECO:0000313" key="3">
    <source>
        <dbReference type="EMBL" id="PMS19023.1"/>
    </source>
</evidence>
<reference evidence="3 4" key="1">
    <citation type="submission" date="2018-01" db="EMBL/GenBank/DDBJ databases">
        <title>Whole genome analyses suggest that Burkholderia sensu lato contains two further novel genera in the rhizoxinica-symbiotica group Mycetohabitans gen. nov., and Trinickia gen. nov.: implications for the evolution of diazotrophy and nodulation in the Burkholderiaceae.</title>
        <authorList>
            <person name="Estrada-de los Santos P."/>
            <person name="Palmer M."/>
            <person name="Chavez-Ramirez B."/>
            <person name="Beukes C."/>
            <person name="Steenkamp E.T."/>
            <person name="Hirsch A.M."/>
            <person name="Manyaka P."/>
            <person name="Maluk M."/>
            <person name="Lafos M."/>
            <person name="Crook M."/>
            <person name="Gross E."/>
            <person name="Simon M.F."/>
            <person name="Bueno dos Reis Junior F."/>
            <person name="Poole P.S."/>
            <person name="Venter S.N."/>
            <person name="James E.K."/>
        </authorList>
    </citation>
    <scope>NUCLEOTIDE SEQUENCE [LARGE SCALE GENOMIC DNA]</scope>
    <source>
        <strain evidence="3 4">GIMN1.004</strain>
    </source>
</reference>
<keyword evidence="1" id="KW-0472">Membrane</keyword>
<dbReference type="Proteomes" id="UP000235616">
    <property type="component" value="Unassembled WGS sequence"/>
</dbReference>
<gene>
    <name evidence="3" type="ORF">C0Z18_14415</name>
</gene>
<dbReference type="GO" id="GO:0016020">
    <property type="term" value="C:membrane"/>
    <property type="evidence" value="ECO:0007669"/>
    <property type="project" value="InterPro"/>
</dbReference>
<evidence type="ECO:0000259" key="2">
    <source>
        <dbReference type="Pfam" id="PF00892"/>
    </source>
</evidence>
<dbReference type="AlphaFoldDB" id="A0A2N7VPD4"/>
<feature type="transmembrane region" description="Helical" evidence="1">
    <location>
        <begin position="219"/>
        <end position="242"/>
    </location>
</feature>
<dbReference type="RefSeq" id="WP_102646106.1">
    <property type="nucleotide sequence ID" value="NZ_PNYA01000012.1"/>
</dbReference>
<accession>A0A2N7VPD4</accession>
<dbReference type="PANTHER" id="PTHR22911:SF102">
    <property type="entry name" value="MEMBRANE PROTEIN"/>
    <property type="match status" value="1"/>
</dbReference>
<proteinExistence type="predicted"/>
<feature type="transmembrane region" description="Helical" evidence="1">
    <location>
        <begin position="132"/>
        <end position="153"/>
    </location>
</feature>